<dbReference type="EMBL" id="FOLD01000013">
    <property type="protein sequence ID" value="SFC97656.1"/>
    <property type="molecule type" value="Genomic_DNA"/>
</dbReference>
<reference evidence="2" key="1">
    <citation type="submission" date="2016-10" db="EMBL/GenBank/DDBJ databases">
        <authorList>
            <person name="Varghese N."/>
            <person name="Submissions S."/>
        </authorList>
    </citation>
    <scope>NUCLEOTIDE SEQUENCE [LARGE SCALE GENOMIC DNA]</scope>
    <source>
        <strain evidence="2">CGMCC 1.12041</strain>
    </source>
</reference>
<evidence type="ECO:0000313" key="1">
    <source>
        <dbReference type="EMBL" id="SFC97656.1"/>
    </source>
</evidence>
<keyword evidence="2" id="KW-1185">Reference proteome</keyword>
<dbReference type="AlphaFoldDB" id="A0A1I1NJQ3"/>
<sequence length="39" mass="4253">MARHHPMTWTAVHLALASAATWLLLETEALTGALLVAFH</sequence>
<proteinExistence type="predicted"/>
<name>A0A1I1NJQ3_9BURK</name>
<dbReference type="STRING" id="1164594.SAMN05216204_11397"/>
<gene>
    <name evidence="1" type="ORF">SAMN05216204_11397</name>
</gene>
<evidence type="ECO:0000313" key="2">
    <source>
        <dbReference type="Proteomes" id="UP000198639"/>
    </source>
</evidence>
<accession>A0A1I1NJQ3</accession>
<organism evidence="1 2">
    <name type="scientific">Massilia yuzhufengensis</name>
    <dbReference type="NCBI Taxonomy" id="1164594"/>
    <lineage>
        <taxon>Bacteria</taxon>
        <taxon>Pseudomonadati</taxon>
        <taxon>Pseudomonadota</taxon>
        <taxon>Betaproteobacteria</taxon>
        <taxon>Burkholderiales</taxon>
        <taxon>Oxalobacteraceae</taxon>
        <taxon>Telluria group</taxon>
        <taxon>Massilia</taxon>
    </lineage>
</organism>
<dbReference type="Proteomes" id="UP000198639">
    <property type="component" value="Unassembled WGS sequence"/>
</dbReference>
<protein>
    <submittedName>
        <fullName evidence="1">Uncharacterized protein</fullName>
    </submittedName>
</protein>